<sequence length="493" mass="57626">MKIKELEINNFKFHKKSCFNANSKNIILFGENGSGKSSLYYALHTIHKILIQGNDCDFCKKLDHNNPNENLCNHNEKDDAVLNLTFDNGDSIEISKDGIDNLSIIDVTSAKFMHFINHNKLLKILEGNFYDILKKYFVEKFDLFSELNIEVNEFKNDSSKINTEDINNKLMDSLNKFENLINDNLSKIQGDLKISFKIEEGFLAELLADGRAILNEPKINIEINEFKDFKFRINEARLKLISIMMFFVSIKEEKLPQDNPNILKLIVLDDILLSMDMSNRTKIIDYVLSNFTDYQVFIFTHDIFFLNHLQKRIKHHYNKQKICETDWNFIFMYAVNNDNNVLFNYSDNSFLMEAKNQLNEGKLDECGNNLRKELESMVCKMQIDFCIGHDGKLHNMMNNFLKLQYESIFLEPHKLILDIKNKLDVNNPNESKINDIICQQEKNLQGINKLLRNLIWYKDIVGNASSHATISPQFQNDFSNAIKDIEDIKKYLK</sequence>
<evidence type="ECO:0008006" key="3">
    <source>
        <dbReference type="Google" id="ProtNLM"/>
    </source>
</evidence>
<comment type="caution">
    <text evidence="1">The sequence shown here is derived from an EMBL/GenBank/DDBJ whole genome shotgun (WGS) entry which is preliminary data.</text>
</comment>
<protein>
    <recommendedName>
        <fullName evidence="3">RecF/RecN/SMC N-terminal domain-containing protein</fullName>
    </recommendedName>
</protein>
<evidence type="ECO:0000313" key="1">
    <source>
        <dbReference type="EMBL" id="MBS5830446.1"/>
    </source>
</evidence>
<dbReference type="GO" id="GO:0006302">
    <property type="term" value="P:double-strand break repair"/>
    <property type="evidence" value="ECO:0007669"/>
    <property type="project" value="TreeGrafter"/>
</dbReference>
<dbReference type="Gene3D" id="3.40.50.300">
    <property type="entry name" value="P-loop containing nucleotide triphosphate hydrolases"/>
    <property type="match status" value="1"/>
</dbReference>
<dbReference type="EMBL" id="JAHAKR010000291">
    <property type="protein sequence ID" value="MBS5830446.1"/>
    <property type="molecule type" value="Genomic_DNA"/>
</dbReference>
<dbReference type="AlphaFoldDB" id="A0A9E1B9W2"/>
<accession>A0A9E1B9W2</accession>
<dbReference type="PANTHER" id="PTHR32182:SF0">
    <property type="entry name" value="DNA REPLICATION AND REPAIR PROTEIN RECF"/>
    <property type="match status" value="1"/>
</dbReference>
<dbReference type="GO" id="GO:0000731">
    <property type="term" value="P:DNA synthesis involved in DNA repair"/>
    <property type="evidence" value="ECO:0007669"/>
    <property type="project" value="TreeGrafter"/>
</dbReference>
<evidence type="ECO:0000313" key="2">
    <source>
        <dbReference type="Proteomes" id="UP000824019"/>
    </source>
</evidence>
<dbReference type="Proteomes" id="UP000824019">
    <property type="component" value="Unassembled WGS sequence"/>
</dbReference>
<name>A0A9E1B9W2_9BACT</name>
<organism evidence="1 2">
    <name type="scientific">Campylobacter concisus</name>
    <dbReference type="NCBI Taxonomy" id="199"/>
    <lineage>
        <taxon>Bacteria</taxon>
        <taxon>Pseudomonadati</taxon>
        <taxon>Campylobacterota</taxon>
        <taxon>Epsilonproteobacteria</taxon>
        <taxon>Campylobacterales</taxon>
        <taxon>Campylobacteraceae</taxon>
        <taxon>Campylobacter</taxon>
    </lineage>
</organism>
<dbReference type="SUPFAM" id="SSF52540">
    <property type="entry name" value="P-loop containing nucleoside triphosphate hydrolases"/>
    <property type="match status" value="1"/>
</dbReference>
<dbReference type="PANTHER" id="PTHR32182">
    <property type="entry name" value="DNA REPLICATION AND REPAIR PROTEIN RECF"/>
    <property type="match status" value="1"/>
</dbReference>
<proteinExistence type="predicted"/>
<gene>
    <name evidence="1" type="ORF">KIC69_06430</name>
</gene>
<reference evidence="1" key="1">
    <citation type="submission" date="2021-02" db="EMBL/GenBank/DDBJ databases">
        <title>Infant gut strain persistence is associated with maternal origin, phylogeny, and functional potential including surface adhesion and iron acquisition.</title>
        <authorList>
            <person name="Lou Y.C."/>
        </authorList>
    </citation>
    <scope>NUCLEOTIDE SEQUENCE</scope>
    <source>
        <strain evidence="1">L3_101_000G1_dasL3_101_000G1_concoct_7_sub</strain>
    </source>
</reference>
<dbReference type="InterPro" id="IPR027417">
    <property type="entry name" value="P-loop_NTPase"/>
</dbReference>